<protein>
    <submittedName>
        <fullName evidence="2">Uncharacterized protein</fullName>
    </submittedName>
</protein>
<evidence type="ECO:0000256" key="1">
    <source>
        <dbReference type="SAM" id="Phobius"/>
    </source>
</evidence>
<dbReference type="EMBL" id="JBFOLJ010000012">
    <property type="protein sequence ID" value="KAL2489074.1"/>
    <property type="molecule type" value="Genomic_DNA"/>
</dbReference>
<keyword evidence="1" id="KW-1133">Transmembrane helix</keyword>
<keyword evidence="1" id="KW-0472">Membrane</keyword>
<proteinExistence type="predicted"/>
<dbReference type="AlphaFoldDB" id="A0ABD1RLY6"/>
<evidence type="ECO:0000313" key="3">
    <source>
        <dbReference type="Proteomes" id="UP001604277"/>
    </source>
</evidence>
<gene>
    <name evidence="2" type="ORF">Fot_42366</name>
</gene>
<dbReference type="PANTHER" id="PTHR36616">
    <property type="entry name" value="BNAC07G32700D PROTEIN"/>
    <property type="match status" value="1"/>
</dbReference>
<comment type="caution">
    <text evidence="2">The sequence shown here is derived from an EMBL/GenBank/DDBJ whole genome shotgun (WGS) entry which is preliminary data.</text>
</comment>
<dbReference type="PANTHER" id="PTHR36616:SF4">
    <property type="entry name" value="OS03G0174800 PROTEIN"/>
    <property type="match status" value="1"/>
</dbReference>
<dbReference type="Proteomes" id="UP001604277">
    <property type="component" value="Unassembled WGS sequence"/>
</dbReference>
<reference evidence="3" key="1">
    <citation type="submission" date="2024-07" db="EMBL/GenBank/DDBJ databases">
        <title>Two chromosome-level genome assemblies of Korean endemic species Abeliophyllum distichum and Forsythia ovata (Oleaceae).</title>
        <authorList>
            <person name="Jang H."/>
        </authorList>
    </citation>
    <scope>NUCLEOTIDE SEQUENCE [LARGE SCALE GENOMIC DNA]</scope>
</reference>
<accession>A0ABD1RLY6</accession>
<organism evidence="2 3">
    <name type="scientific">Forsythia ovata</name>
    <dbReference type="NCBI Taxonomy" id="205694"/>
    <lineage>
        <taxon>Eukaryota</taxon>
        <taxon>Viridiplantae</taxon>
        <taxon>Streptophyta</taxon>
        <taxon>Embryophyta</taxon>
        <taxon>Tracheophyta</taxon>
        <taxon>Spermatophyta</taxon>
        <taxon>Magnoliopsida</taxon>
        <taxon>eudicotyledons</taxon>
        <taxon>Gunneridae</taxon>
        <taxon>Pentapetalae</taxon>
        <taxon>asterids</taxon>
        <taxon>lamiids</taxon>
        <taxon>Lamiales</taxon>
        <taxon>Oleaceae</taxon>
        <taxon>Forsythieae</taxon>
        <taxon>Forsythia</taxon>
    </lineage>
</organism>
<evidence type="ECO:0000313" key="2">
    <source>
        <dbReference type="EMBL" id="KAL2489074.1"/>
    </source>
</evidence>
<name>A0ABD1RLY6_9LAMI</name>
<sequence length="121" mass="14247">MVIDMRPRRLLQTRSRKQCRVQDLVLSNKRAKVYLHLMDSTGYINASAIRNPAEYFLQCNAKALMEQTTSLFFTVAFSAVPLILYIPPIRSLNLFVETIEDMWRESSIYTGRMYHRLRLNE</sequence>
<keyword evidence="1" id="KW-0812">Transmembrane</keyword>
<keyword evidence="3" id="KW-1185">Reference proteome</keyword>
<feature type="transmembrane region" description="Helical" evidence="1">
    <location>
        <begin position="70"/>
        <end position="87"/>
    </location>
</feature>